<evidence type="ECO:0000313" key="2">
    <source>
        <dbReference type="Proteomes" id="UP000529783"/>
    </source>
</evidence>
<comment type="caution">
    <text evidence="1">The sequence shown here is derived from an EMBL/GenBank/DDBJ whole genome shotgun (WGS) entry which is preliminary data.</text>
</comment>
<proteinExistence type="predicted"/>
<sequence length="95" mass="10317">MVSFGNSSRASTSFSAGDFYPKEASLRGFYVLNDLDGPRTAEDLIYLASLVATGELAVDIAAVNDWRDARETLHRLRDRRVAGKAVLLVTGEKPG</sequence>
<accession>A0A7Y9EMD6</accession>
<dbReference type="AlphaFoldDB" id="A0A7Y9EMD6"/>
<organism evidence="1 2">
    <name type="scientific">Actinomadura luteofluorescens</name>
    <dbReference type="NCBI Taxonomy" id="46163"/>
    <lineage>
        <taxon>Bacteria</taxon>
        <taxon>Bacillati</taxon>
        <taxon>Actinomycetota</taxon>
        <taxon>Actinomycetes</taxon>
        <taxon>Streptosporangiales</taxon>
        <taxon>Thermomonosporaceae</taxon>
        <taxon>Actinomadura</taxon>
    </lineage>
</organism>
<protein>
    <submittedName>
        <fullName evidence="1">NADPH:quinone reductase-like Zn-dependent oxidoreductase</fullName>
    </submittedName>
</protein>
<reference evidence="1 2" key="1">
    <citation type="submission" date="2020-07" db="EMBL/GenBank/DDBJ databases">
        <title>Sequencing the genomes of 1000 actinobacteria strains.</title>
        <authorList>
            <person name="Klenk H.-P."/>
        </authorList>
    </citation>
    <scope>NUCLEOTIDE SEQUENCE [LARGE SCALE GENOMIC DNA]</scope>
    <source>
        <strain evidence="1 2">DSM 40398</strain>
    </source>
</reference>
<dbReference type="EMBL" id="JACCBA010000001">
    <property type="protein sequence ID" value="NYD50281.1"/>
    <property type="molecule type" value="Genomic_DNA"/>
</dbReference>
<name>A0A7Y9EMD6_9ACTN</name>
<evidence type="ECO:0000313" key="1">
    <source>
        <dbReference type="EMBL" id="NYD50281.1"/>
    </source>
</evidence>
<dbReference type="Gene3D" id="3.40.50.720">
    <property type="entry name" value="NAD(P)-binding Rossmann-like Domain"/>
    <property type="match status" value="1"/>
</dbReference>
<dbReference type="Gene3D" id="3.90.180.10">
    <property type="entry name" value="Medium-chain alcohol dehydrogenases, catalytic domain"/>
    <property type="match status" value="1"/>
</dbReference>
<keyword evidence="2" id="KW-1185">Reference proteome</keyword>
<gene>
    <name evidence="1" type="ORF">BJY14_006264</name>
</gene>
<dbReference type="Proteomes" id="UP000529783">
    <property type="component" value="Unassembled WGS sequence"/>
</dbReference>